<sequence length="1074" mass="119320">MIIRKVFLLALMPLSIGIYAQKTVSGTVSDDFDTLPGATVLVKGTTQGTVTDFDGKYSIEVPNNDAVLVFSYLGYKDKELIIGDKVLLNVTLEEDAEALDEVVVNALGIEVDKKTLGATVSRVKADELATSGEVNIINALQAKASGVRIARSNGDPGAGAIIQIRGANTISGSTQPLIILDGVPISNDNLAGNSDTDGGTSQQSRLNDINEDDVESIDILKGASAAAIWGSEAANGVIVITTKRGRDTGKLNVEYETTIYVDKINNFHPVQTRYGQGNNGVYGNSFENSQAWGDRISSRSGTTDIFFPKNEEGFFTDQNGKEWLLIQTKNSRETFVDSNLDEVFQEAFSQKHYLSINNANESGRYRFSVGALNQEGVIRESNYRRINVGFSGKYDFNDKLSVRSRFRYTNTKSLRIQQNSNSAGLLLGLLRGAPDFDISGYTGTYTTPDGDLRVNRHRSYRNPIGALTNPGYNNPLWTLYRQKSPNQVDRIIASADFDYRYNSWLRFKIRGSYDTYFDERRYFFPVHTAGRGTGRFNLDNINNKIANLDFIARTKTLKINKSFNGNLLLGYNFNDRLRKSVYNEGANFLADTDTQVFSNSTEIETTRHFITQRRKYRLYYTASINFRKQLFLNTAGAMEQASTINGAFFYPSVDMSWLFTELDFLKDNLILSSGKLRMGVGQVGVEPRAHRAQTTYETPTYSDYSDPLQLENFGGGFRFNNNLGNPNLRPEIKTEYEVGLDLKFFDNRISLSGTYYYNQVKDILISLPTSPSIGSDNIYANGASLENKGLELDVEYDFLKNNKGLKASIYGNFNNNRNEVLSILGTNTIPLTNNSISSRAVVGYPMGTLWGSKALRNADGSFDLDENGFPQLDPEQGVLGDPNPEWRGGLGLRVKYRSFFFNTLVEHSEGGVFAERTRFIMRNFGTHRDVGNTVVPTQELVDRAGDVYPVGIPVRGNIQDFGAGPVLLNESYYTTVGGGFGSSVINEFAINPDASWTRLSEVTLGYTLNSERFREKTKLSSIAFTLTGRNLALWTDILGVDPQTNQTGVDNGFGVDYFTNPASKTYSLTLEIKY</sequence>
<dbReference type="InterPro" id="IPR012910">
    <property type="entry name" value="Plug_dom"/>
</dbReference>
<evidence type="ECO:0000313" key="16">
    <source>
        <dbReference type="Proteomes" id="UP000248536"/>
    </source>
</evidence>
<dbReference type="NCBIfam" id="TIGR04056">
    <property type="entry name" value="OMP_RagA_SusC"/>
    <property type="match status" value="1"/>
</dbReference>
<dbReference type="Gene3D" id="2.40.170.20">
    <property type="entry name" value="TonB-dependent receptor, beta-barrel domain"/>
    <property type="match status" value="1"/>
</dbReference>
<protein>
    <submittedName>
        <fullName evidence="15">TonB-dependent receptor SusC</fullName>
    </submittedName>
</protein>
<evidence type="ECO:0000256" key="11">
    <source>
        <dbReference type="RuleBase" id="RU003357"/>
    </source>
</evidence>
<gene>
    <name evidence="15" type="ORF">HME9304_02464</name>
</gene>
<keyword evidence="5 12" id="KW-0732">Signal</keyword>
<feature type="chain" id="PRO_5016269457" evidence="12">
    <location>
        <begin position="21"/>
        <end position="1074"/>
    </location>
</feature>
<keyword evidence="9 10" id="KW-0998">Cell outer membrane</keyword>
<evidence type="ECO:0000256" key="1">
    <source>
        <dbReference type="ARBA" id="ARBA00004571"/>
    </source>
</evidence>
<dbReference type="KEGG" id="spon:HME9304_02464"/>
<proteinExistence type="inferred from homology"/>
<keyword evidence="6 11" id="KW-0798">TonB box</keyword>
<dbReference type="Gene3D" id="2.170.130.10">
    <property type="entry name" value="TonB-dependent receptor, plug domain"/>
    <property type="match status" value="1"/>
</dbReference>
<dbReference type="EMBL" id="CP030104">
    <property type="protein sequence ID" value="AWX45450.1"/>
    <property type="molecule type" value="Genomic_DNA"/>
</dbReference>
<dbReference type="InterPro" id="IPR036942">
    <property type="entry name" value="Beta-barrel_TonB_sf"/>
</dbReference>
<keyword evidence="4 10" id="KW-0812">Transmembrane</keyword>
<accession>A0A2Z4LUS3</accession>
<evidence type="ECO:0000256" key="6">
    <source>
        <dbReference type="ARBA" id="ARBA00023077"/>
    </source>
</evidence>
<dbReference type="InterPro" id="IPR039426">
    <property type="entry name" value="TonB-dep_rcpt-like"/>
</dbReference>
<dbReference type="GO" id="GO:0044718">
    <property type="term" value="P:siderophore transmembrane transport"/>
    <property type="evidence" value="ECO:0007669"/>
    <property type="project" value="TreeGrafter"/>
</dbReference>
<evidence type="ECO:0000256" key="5">
    <source>
        <dbReference type="ARBA" id="ARBA00022729"/>
    </source>
</evidence>
<evidence type="ECO:0000256" key="12">
    <source>
        <dbReference type="SAM" id="SignalP"/>
    </source>
</evidence>
<dbReference type="SUPFAM" id="SSF49464">
    <property type="entry name" value="Carboxypeptidase regulatory domain-like"/>
    <property type="match status" value="1"/>
</dbReference>
<dbReference type="InterPro" id="IPR037066">
    <property type="entry name" value="Plug_dom_sf"/>
</dbReference>
<evidence type="ECO:0000259" key="14">
    <source>
        <dbReference type="Pfam" id="PF07715"/>
    </source>
</evidence>
<comment type="similarity">
    <text evidence="10 11">Belongs to the TonB-dependent receptor family.</text>
</comment>
<comment type="subcellular location">
    <subcellularLocation>
        <location evidence="1 10">Cell outer membrane</location>
        <topology evidence="1 10">Multi-pass membrane protein</topology>
    </subcellularLocation>
</comment>
<dbReference type="PANTHER" id="PTHR30069:SF29">
    <property type="entry name" value="HEMOGLOBIN AND HEMOGLOBIN-HAPTOGLOBIN-BINDING PROTEIN 1-RELATED"/>
    <property type="match status" value="1"/>
</dbReference>
<dbReference type="InterPro" id="IPR023996">
    <property type="entry name" value="TonB-dep_OMP_SusC/RagA"/>
</dbReference>
<keyword evidence="8 15" id="KW-0675">Receptor</keyword>
<evidence type="ECO:0000259" key="13">
    <source>
        <dbReference type="Pfam" id="PF00593"/>
    </source>
</evidence>
<dbReference type="NCBIfam" id="TIGR04057">
    <property type="entry name" value="SusC_RagA_signa"/>
    <property type="match status" value="1"/>
</dbReference>
<evidence type="ECO:0000256" key="2">
    <source>
        <dbReference type="ARBA" id="ARBA00022448"/>
    </source>
</evidence>
<dbReference type="Pfam" id="PF07715">
    <property type="entry name" value="Plug"/>
    <property type="match status" value="1"/>
</dbReference>
<dbReference type="GO" id="GO:0009279">
    <property type="term" value="C:cell outer membrane"/>
    <property type="evidence" value="ECO:0007669"/>
    <property type="project" value="UniProtKB-SubCell"/>
</dbReference>
<keyword evidence="3 10" id="KW-1134">Transmembrane beta strand</keyword>
<dbReference type="AlphaFoldDB" id="A0A2Z4LUS3"/>
<dbReference type="InterPro" id="IPR008969">
    <property type="entry name" value="CarboxyPept-like_regulatory"/>
</dbReference>
<keyword evidence="16" id="KW-1185">Reference proteome</keyword>
<evidence type="ECO:0000256" key="7">
    <source>
        <dbReference type="ARBA" id="ARBA00023136"/>
    </source>
</evidence>
<dbReference type="Gene3D" id="2.60.40.1120">
    <property type="entry name" value="Carboxypeptidase-like, regulatory domain"/>
    <property type="match status" value="1"/>
</dbReference>
<dbReference type="Pfam" id="PF13715">
    <property type="entry name" value="CarbopepD_reg_2"/>
    <property type="match status" value="1"/>
</dbReference>
<dbReference type="PROSITE" id="PS52016">
    <property type="entry name" value="TONB_DEPENDENT_REC_3"/>
    <property type="match status" value="1"/>
</dbReference>
<dbReference type="GO" id="GO:0015344">
    <property type="term" value="F:siderophore uptake transmembrane transporter activity"/>
    <property type="evidence" value="ECO:0007669"/>
    <property type="project" value="TreeGrafter"/>
</dbReference>
<evidence type="ECO:0000256" key="4">
    <source>
        <dbReference type="ARBA" id="ARBA00022692"/>
    </source>
</evidence>
<name>A0A2Z4LUS3_9FLAO</name>
<evidence type="ECO:0000256" key="9">
    <source>
        <dbReference type="ARBA" id="ARBA00023237"/>
    </source>
</evidence>
<feature type="domain" description="TonB-dependent receptor-like beta-barrel" evidence="13">
    <location>
        <begin position="438"/>
        <end position="898"/>
    </location>
</feature>
<reference evidence="15 16" key="1">
    <citation type="submission" date="2018-06" db="EMBL/GenBank/DDBJ databases">
        <title>Spongiibacterium sp. HME9304 Genome sequencing and assembly.</title>
        <authorList>
            <person name="Kang H."/>
            <person name="Kim H."/>
            <person name="Joh K."/>
        </authorList>
    </citation>
    <scope>NUCLEOTIDE SEQUENCE [LARGE SCALE GENOMIC DNA]</scope>
    <source>
        <strain evidence="15 16">HME9304</strain>
    </source>
</reference>
<organism evidence="15 16">
    <name type="scientific">Flagellimonas maritima</name>
    <dbReference type="NCBI Taxonomy" id="1383885"/>
    <lineage>
        <taxon>Bacteria</taxon>
        <taxon>Pseudomonadati</taxon>
        <taxon>Bacteroidota</taxon>
        <taxon>Flavobacteriia</taxon>
        <taxon>Flavobacteriales</taxon>
        <taxon>Flavobacteriaceae</taxon>
        <taxon>Flagellimonas</taxon>
    </lineage>
</organism>
<feature type="signal peptide" evidence="12">
    <location>
        <begin position="1"/>
        <end position="20"/>
    </location>
</feature>
<dbReference type="SUPFAM" id="SSF56935">
    <property type="entry name" value="Porins"/>
    <property type="match status" value="1"/>
</dbReference>
<keyword evidence="2 10" id="KW-0813">Transport</keyword>
<dbReference type="InterPro" id="IPR000531">
    <property type="entry name" value="Beta-barrel_TonB"/>
</dbReference>
<dbReference type="InterPro" id="IPR023997">
    <property type="entry name" value="TonB-dep_OMP_SusC/RagA_CS"/>
</dbReference>
<feature type="domain" description="TonB-dependent receptor plug" evidence="14">
    <location>
        <begin position="113"/>
        <end position="237"/>
    </location>
</feature>
<dbReference type="Pfam" id="PF00593">
    <property type="entry name" value="TonB_dep_Rec_b-barrel"/>
    <property type="match status" value="1"/>
</dbReference>
<dbReference type="Proteomes" id="UP000248536">
    <property type="component" value="Chromosome"/>
</dbReference>
<evidence type="ECO:0000313" key="15">
    <source>
        <dbReference type="EMBL" id="AWX45450.1"/>
    </source>
</evidence>
<dbReference type="PANTHER" id="PTHR30069">
    <property type="entry name" value="TONB-DEPENDENT OUTER MEMBRANE RECEPTOR"/>
    <property type="match status" value="1"/>
</dbReference>
<evidence type="ECO:0000256" key="10">
    <source>
        <dbReference type="PROSITE-ProRule" id="PRU01360"/>
    </source>
</evidence>
<evidence type="ECO:0000256" key="3">
    <source>
        <dbReference type="ARBA" id="ARBA00022452"/>
    </source>
</evidence>
<evidence type="ECO:0000256" key="8">
    <source>
        <dbReference type="ARBA" id="ARBA00023170"/>
    </source>
</evidence>
<keyword evidence="7 10" id="KW-0472">Membrane</keyword>